<name>A0ABR8GAI5_MICVR</name>
<keyword evidence="1" id="KW-1133">Transmembrane helix</keyword>
<dbReference type="EMBL" id="JACJSV010000020">
    <property type="protein sequence ID" value="MBD2600326.1"/>
    <property type="molecule type" value="Genomic_DNA"/>
</dbReference>
<evidence type="ECO:0000313" key="2">
    <source>
        <dbReference type="EMBL" id="MBD2600326.1"/>
    </source>
</evidence>
<keyword evidence="1" id="KW-0812">Transmembrane</keyword>
<sequence length="312" mass="35734">MSDKNNEPKDSLDKISIGVSSLSTFVLMIIAILNGFIGYQTSQLQQKTENIENQLEGFKTNIQTAELIQKLIGDLQSPQLKKDIALIALNRTIADNDESSKQMIAEIATQIYRSRFKELMSKPSNTDQEFIGQTPEFQDTFTALMIIGERDPNQANGIIKELRKLQEGYKNSKDPREKIVEQITKNFDFVVDIYYNENEKEVNKFKQYLQGKNYTISLNPIKKEDVQNTYSLKNDQPISRIKYFHAGDRERAKNLGELTQSYVNNNKNINLPKDLLESDLLELVDWNAPNGRIEIWVYFPPTPSTPSTPSTP</sequence>
<keyword evidence="3" id="KW-1185">Reference proteome</keyword>
<feature type="transmembrane region" description="Helical" evidence="1">
    <location>
        <begin position="15"/>
        <end position="37"/>
    </location>
</feature>
<comment type="caution">
    <text evidence="2">The sequence shown here is derived from an EMBL/GenBank/DDBJ whole genome shotgun (WGS) entry which is preliminary data.</text>
</comment>
<gene>
    <name evidence="2" type="ORF">H6G40_08725</name>
</gene>
<accession>A0ABR8GAI5</accession>
<proteinExistence type="predicted"/>
<reference evidence="2 3" key="1">
    <citation type="journal article" date="2020" name="ISME J.">
        <title>Comparative genomics reveals insights into cyanobacterial evolution and habitat adaptation.</title>
        <authorList>
            <person name="Chen M.Y."/>
            <person name="Teng W.K."/>
            <person name="Zhao L."/>
            <person name="Hu C.X."/>
            <person name="Zhou Y.K."/>
            <person name="Han B.P."/>
            <person name="Song L.R."/>
            <person name="Shu W.S."/>
        </authorList>
    </citation>
    <scope>NUCLEOTIDE SEQUENCE [LARGE SCALE GENOMIC DNA]</scope>
    <source>
        <strain evidence="2 3">FACHB-1342</strain>
    </source>
</reference>
<keyword evidence="1" id="KW-0472">Membrane</keyword>
<organism evidence="2 3">
    <name type="scientific">Microcystis viridis FACHB-1342</name>
    <dbReference type="NCBI Taxonomy" id="2692900"/>
    <lineage>
        <taxon>Bacteria</taxon>
        <taxon>Bacillati</taxon>
        <taxon>Cyanobacteriota</taxon>
        <taxon>Cyanophyceae</taxon>
        <taxon>Oscillatoriophycideae</taxon>
        <taxon>Chroococcales</taxon>
        <taxon>Microcystaceae</taxon>
        <taxon>Microcystis</taxon>
    </lineage>
</organism>
<evidence type="ECO:0000256" key="1">
    <source>
        <dbReference type="SAM" id="Phobius"/>
    </source>
</evidence>
<dbReference type="RefSeq" id="WP_069475369.1">
    <property type="nucleotide sequence ID" value="NZ_JACJSV010000020.1"/>
</dbReference>
<dbReference type="Proteomes" id="UP000648873">
    <property type="component" value="Unassembled WGS sequence"/>
</dbReference>
<evidence type="ECO:0000313" key="3">
    <source>
        <dbReference type="Proteomes" id="UP000648873"/>
    </source>
</evidence>
<protein>
    <submittedName>
        <fullName evidence="2">Uncharacterized protein</fullName>
    </submittedName>
</protein>